<dbReference type="SUPFAM" id="SSF53098">
    <property type="entry name" value="Ribonuclease H-like"/>
    <property type="match status" value="1"/>
</dbReference>
<dbReference type="Gene3D" id="3.90.350.10">
    <property type="entry name" value="Transposase Inhibitor Protein From Tn5, Chain A, domain 1"/>
    <property type="match status" value="1"/>
</dbReference>
<gene>
    <name evidence="1" type="ORF">CBM2634_P60001</name>
</gene>
<dbReference type="AlphaFoldDB" id="A0A375JAX7"/>
<evidence type="ECO:0000313" key="1">
    <source>
        <dbReference type="EMBL" id="SPS02344.1"/>
    </source>
</evidence>
<evidence type="ECO:0008006" key="3">
    <source>
        <dbReference type="Google" id="ProtNLM"/>
    </source>
</evidence>
<organism evidence="1 2">
    <name type="scientific">Cupriavidus taiwanensis</name>
    <dbReference type="NCBI Taxonomy" id="164546"/>
    <lineage>
        <taxon>Bacteria</taxon>
        <taxon>Pseudomonadati</taxon>
        <taxon>Pseudomonadota</taxon>
        <taxon>Betaproteobacteria</taxon>
        <taxon>Burkholderiales</taxon>
        <taxon>Burkholderiaceae</taxon>
        <taxon>Cupriavidus</taxon>
    </lineage>
</organism>
<proteinExistence type="predicted"/>
<dbReference type="Proteomes" id="UP000256805">
    <property type="component" value="Unassembled WGS sequence"/>
</dbReference>
<reference evidence="1 2" key="1">
    <citation type="submission" date="2018-01" db="EMBL/GenBank/DDBJ databases">
        <authorList>
            <person name="Gaut B.S."/>
            <person name="Morton B.R."/>
            <person name="Clegg M.T."/>
            <person name="Duvall M.R."/>
        </authorList>
    </citation>
    <scope>NUCLEOTIDE SEQUENCE [LARGE SCALE GENOMIC DNA]</scope>
    <source>
        <strain evidence="1">Cupriavidus taiwanensis cmp 52</strain>
    </source>
</reference>
<accession>A0A375JAX7</accession>
<name>A0A375JAX7_9BURK</name>
<protein>
    <recommendedName>
        <fullName evidence="3">Transposase</fullName>
    </recommendedName>
</protein>
<evidence type="ECO:0000313" key="2">
    <source>
        <dbReference type="Proteomes" id="UP000256805"/>
    </source>
</evidence>
<dbReference type="InterPro" id="IPR012337">
    <property type="entry name" value="RNaseH-like_sf"/>
</dbReference>
<dbReference type="EMBL" id="OVTA01000068">
    <property type="protein sequence ID" value="SPS02344.1"/>
    <property type="molecule type" value="Genomic_DNA"/>
</dbReference>
<sequence length="87" mass="9594">MWAREPKSADGVRPGIKESTRWIEGYERVAEQAAALPATRLVYVAHRNRTSWALMVKAKELGTRRIGYCARSTITTPCLAAASCGTK</sequence>